<evidence type="ECO:0000313" key="5">
    <source>
        <dbReference type="Proteomes" id="UP000287033"/>
    </source>
</evidence>
<organism evidence="4 5">
    <name type="scientific">Chiloscyllium punctatum</name>
    <name type="common">Brownbanded bambooshark</name>
    <name type="synonym">Hemiscyllium punctatum</name>
    <dbReference type="NCBI Taxonomy" id="137246"/>
    <lineage>
        <taxon>Eukaryota</taxon>
        <taxon>Metazoa</taxon>
        <taxon>Chordata</taxon>
        <taxon>Craniata</taxon>
        <taxon>Vertebrata</taxon>
        <taxon>Chondrichthyes</taxon>
        <taxon>Elasmobranchii</taxon>
        <taxon>Galeomorphii</taxon>
        <taxon>Galeoidea</taxon>
        <taxon>Orectolobiformes</taxon>
        <taxon>Hemiscylliidae</taxon>
        <taxon>Chiloscyllium</taxon>
    </lineage>
</organism>
<keyword evidence="5" id="KW-1185">Reference proteome</keyword>
<dbReference type="EMBL" id="BEZZ01002578">
    <property type="protein sequence ID" value="GCC16807.1"/>
    <property type="molecule type" value="Genomic_DNA"/>
</dbReference>
<feature type="transmembrane region" description="Helical" evidence="3">
    <location>
        <begin position="12"/>
        <end position="34"/>
    </location>
</feature>
<accession>A0A401RFA3</accession>
<dbReference type="GO" id="GO:0005886">
    <property type="term" value="C:plasma membrane"/>
    <property type="evidence" value="ECO:0007669"/>
    <property type="project" value="TreeGrafter"/>
</dbReference>
<evidence type="ECO:0000313" key="4">
    <source>
        <dbReference type="EMBL" id="GCC16807.1"/>
    </source>
</evidence>
<dbReference type="GO" id="GO:0030213">
    <property type="term" value="P:hyaluronan biosynthetic process"/>
    <property type="evidence" value="ECO:0007669"/>
    <property type="project" value="TreeGrafter"/>
</dbReference>
<dbReference type="Pfam" id="PF13641">
    <property type="entry name" value="Glyco_tranf_2_3"/>
    <property type="match status" value="1"/>
</dbReference>
<evidence type="ECO:0000256" key="3">
    <source>
        <dbReference type="SAM" id="Phobius"/>
    </source>
</evidence>
<feature type="transmembrane region" description="Helical" evidence="3">
    <location>
        <begin position="508"/>
        <end position="532"/>
    </location>
</feature>
<keyword evidence="3" id="KW-0812">Transmembrane</keyword>
<dbReference type="PANTHER" id="PTHR22913:SF6">
    <property type="entry name" value="HYALURONAN SYNTHASE 3"/>
    <property type="match status" value="1"/>
</dbReference>
<dbReference type="GO" id="GO:0050501">
    <property type="term" value="F:hyaluronan synthase activity"/>
    <property type="evidence" value="ECO:0007669"/>
    <property type="project" value="TreeGrafter"/>
</dbReference>
<feature type="transmembrane region" description="Helical" evidence="3">
    <location>
        <begin position="46"/>
        <end position="66"/>
    </location>
</feature>
<dbReference type="STRING" id="137246.A0A401RFA3"/>
<sequence length="551" mass="62866">MSCERLCTTLRIIASTLFALSVLGAITCTYVKGYQFGYTENYHLSFGLYGAILALHLFIQSLFAFLEHRRMRKENRPLKFTKSVALCIAAYQEDPDYLKKCLTSVKRIAYPNLKVVMVIDGNSEEDIYMMEIFNELMGLENTGSYVWKSNYHEKGTGETYITFSEGKRRVEEIVTQSKFSCIMQKWGGKREVMYTAFAALGDSVDYIQVCDSDTVLDPACTAEMVRVLDGDPSVGAVGGDVQILNLYDSWISFLSSVRYWMAFNVERACQSYFGCVQCISGPLGMYRNPLLRLFLCDWYNQQFLGSKCSFGDDRHLTNRVLGLGFKTKYTARSRCLTETPSRYLRWLNQQTRWSKSYFREWLYGALCFHKHHPWMTYEAVVSGFFPFFLTGTVLHLFYRGRMWNILLFLLAVQGVGVLKAGFACLLRGSAQMLFLSLYSLLYMTSLLPAKLFALLTINRPGWGTSGRRKLVVNLVGLLPVSVWFAVLSGGLGYTIYRESQQALPDTEWPFLIIGSTVYACYWLLLLGLYLGIVVKPCGHKQEHCELVFLEA</sequence>
<dbReference type="InterPro" id="IPR029044">
    <property type="entry name" value="Nucleotide-diphossugar_trans"/>
</dbReference>
<feature type="transmembrane region" description="Helical" evidence="3">
    <location>
        <begin position="404"/>
        <end position="426"/>
    </location>
</feature>
<proteinExistence type="predicted"/>
<name>A0A401RFA3_CHIPU</name>
<dbReference type="Gene3D" id="3.90.550.10">
    <property type="entry name" value="Spore Coat Polysaccharide Biosynthesis Protein SpsA, Chain A"/>
    <property type="match status" value="1"/>
</dbReference>
<comment type="subcellular location">
    <subcellularLocation>
        <location evidence="1">Membrane</location>
    </subcellularLocation>
</comment>
<dbReference type="OrthoDB" id="9876900at2759"/>
<dbReference type="AlphaFoldDB" id="A0A401RFA3"/>
<dbReference type="SUPFAM" id="SSF53448">
    <property type="entry name" value="Nucleotide-diphospho-sugar transferases"/>
    <property type="match status" value="1"/>
</dbReference>
<feature type="transmembrane region" description="Helical" evidence="3">
    <location>
        <begin position="477"/>
        <end position="496"/>
    </location>
</feature>
<evidence type="ECO:0008006" key="6">
    <source>
        <dbReference type="Google" id="ProtNLM"/>
    </source>
</evidence>
<reference evidence="4 5" key="1">
    <citation type="journal article" date="2018" name="Nat. Ecol. Evol.">
        <title>Shark genomes provide insights into elasmobranch evolution and the origin of vertebrates.</title>
        <authorList>
            <person name="Hara Y"/>
            <person name="Yamaguchi K"/>
            <person name="Onimaru K"/>
            <person name="Kadota M"/>
            <person name="Koyanagi M"/>
            <person name="Keeley SD"/>
            <person name="Tatsumi K"/>
            <person name="Tanaka K"/>
            <person name="Motone F"/>
            <person name="Kageyama Y"/>
            <person name="Nozu R"/>
            <person name="Adachi N"/>
            <person name="Nishimura O"/>
            <person name="Nakagawa R"/>
            <person name="Tanegashima C"/>
            <person name="Kiyatake I"/>
            <person name="Matsumoto R"/>
            <person name="Murakumo K"/>
            <person name="Nishida K"/>
            <person name="Terakita A"/>
            <person name="Kuratani S"/>
            <person name="Sato K"/>
            <person name="Hyodo S Kuraku.S."/>
        </authorList>
    </citation>
    <scope>NUCLEOTIDE SEQUENCE [LARGE SCALE GENOMIC DNA]</scope>
</reference>
<evidence type="ECO:0000256" key="1">
    <source>
        <dbReference type="ARBA" id="ARBA00004370"/>
    </source>
</evidence>
<comment type="caution">
    <text evidence="4">The sequence shown here is derived from an EMBL/GenBank/DDBJ whole genome shotgun (WGS) entry which is preliminary data.</text>
</comment>
<gene>
    <name evidence="4" type="ORF">chiPu_0020402</name>
</gene>
<evidence type="ECO:0000256" key="2">
    <source>
        <dbReference type="ARBA" id="ARBA00023136"/>
    </source>
</evidence>
<feature type="transmembrane region" description="Helical" evidence="3">
    <location>
        <begin position="433"/>
        <end position="457"/>
    </location>
</feature>
<dbReference type="PANTHER" id="PTHR22913">
    <property type="entry name" value="HYALURONAN SYNTHASE"/>
    <property type="match status" value="1"/>
</dbReference>
<protein>
    <recommendedName>
        <fullName evidence="6">Hyaluronan synthase 3</fullName>
    </recommendedName>
</protein>
<keyword evidence="3" id="KW-1133">Transmembrane helix</keyword>
<dbReference type="GO" id="GO:0085029">
    <property type="term" value="P:extracellular matrix assembly"/>
    <property type="evidence" value="ECO:0007669"/>
    <property type="project" value="TreeGrafter"/>
</dbReference>
<keyword evidence="2 3" id="KW-0472">Membrane</keyword>
<dbReference type="Proteomes" id="UP000287033">
    <property type="component" value="Unassembled WGS sequence"/>
</dbReference>